<protein>
    <recommendedName>
        <fullName evidence="11">C2H2-type domain-containing protein</fullName>
    </recommendedName>
</protein>
<evidence type="ECO:0000259" key="11">
    <source>
        <dbReference type="PROSITE" id="PS50157"/>
    </source>
</evidence>
<comment type="subcellular location">
    <subcellularLocation>
        <location evidence="1">Nucleus</location>
    </subcellularLocation>
</comment>
<name>A0A9Q1FSL4_SYNKA</name>
<dbReference type="PROSITE" id="PS50157">
    <property type="entry name" value="ZINC_FINGER_C2H2_2"/>
    <property type="match status" value="6"/>
</dbReference>
<dbReference type="InterPro" id="IPR036236">
    <property type="entry name" value="Znf_C2H2_sf"/>
</dbReference>
<feature type="domain" description="C2H2-type" evidence="11">
    <location>
        <begin position="194"/>
        <end position="221"/>
    </location>
</feature>
<dbReference type="PANTHER" id="PTHR24404">
    <property type="entry name" value="ZINC FINGER PROTEIN"/>
    <property type="match status" value="1"/>
</dbReference>
<evidence type="ECO:0000313" key="12">
    <source>
        <dbReference type="EMBL" id="KAJ8365146.1"/>
    </source>
</evidence>
<keyword evidence="9" id="KW-0539">Nucleus</keyword>
<dbReference type="FunFam" id="3.30.160.60:FF:000286">
    <property type="entry name" value="Zinc finger protein 770"/>
    <property type="match status" value="1"/>
</dbReference>
<dbReference type="EMBL" id="JAINUF010000004">
    <property type="protein sequence ID" value="KAJ8365146.1"/>
    <property type="molecule type" value="Genomic_DNA"/>
</dbReference>
<evidence type="ECO:0000256" key="10">
    <source>
        <dbReference type="PROSITE-ProRule" id="PRU00042"/>
    </source>
</evidence>
<evidence type="ECO:0000256" key="9">
    <source>
        <dbReference type="ARBA" id="ARBA00023242"/>
    </source>
</evidence>
<keyword evidence="4 10" id="KW-0863">Zinc-finger</keyword>
<evidence type="ECO:0000256" key="3">
    <source>
        <dbReference type="ARBA" id="ARBA00022737"/>
    </source>
</evidence>
<keyword evidence="3" id="KW-0677">Repeat</keyword>
<evidence type="ECO:0000256" key="8">
    <source>
        <dbReference type="ARBA" id="ARBA00023163"/>
    </source>
</evidence>
<keyword evidence="7" id="KW-0238">DNA-binding</keyword>
<keyword evidence="2" id="KW-0479">Metal-binding</keyword>
<evidence type="ECO:0000256" key="1">
    <source>
        <dbReference type="ARBA" id="ARBA00004123"/>
    </source>
</evidence>
<keyword evidence="13" id="KW-1185">Reference proteome</keyword>
<dbReference type="SMART" id="SM00355">
    <property type="entry name" value="ZnF_C2H2"/>
    <property type="match status" value="6"/>
</dbReference>
<dbReference type="PANTHER" id="PTHR24404:SF114">
    <property type="entry name" value="KLUMPFUSS, ISOFORM B-RELATED"/>
    <property type="match status" value="1"/>
</dbReference>
<dbReference type="InterPro" id="IPR050589">
    <property type="entry name" value="Ikaros_C2H2-ZF"/>
</dbReference>
<feature type="domain" description="C2H2-type" evidence="11">
    <location>
        <begin position="313"/>
        <end position="340"/>
    </location>
</feature>
<gene>
    <name evidence="12" type="ORF">SKAU_G00139770</name>
</gene>
<dbReference type="OrthoDB" id="40579at2759"/>
<dbReference type="GO" id="GO:0003700">
    <property type="term" value="F:DNA-binding transcription factor activity"/>
    <property type="evidence" value="ECO:0007669"/>
    <property type="project" value="TreeGrafter"/>
</dbReference>
<keyword evidence="5" id="KW-0862">Zinc</keyword>
<dbReference type="FunFam" id="3.30.160.60:FF:000490">
    <property type="entry name" value="Zinc finger protein 605"/>
    <property type="match status" value="1"/>
</dbReference>
<dbReference type="GO" id="GO:0005634">
    <property type="term" value="C:nucleus"/>
    <property type="evidence" value="ECO:0007669"/>
    <property type="project" value="UniProtKB-SubCell"/>
</dbReference>
<feature type="domain" description="C2H2-type" evidence="11">
    <location>
        <begin position="257"/>
        <end position="284"/>
    </location>
</feature>
<keyword evidence="8" id="KW-0804">Transcription</keyword>
<dbReference type="InterPro" id="IPR013087">
    <property type="entry name" value="Znf_C2H2_type"/>
</dbReference>
<evidence type="ECO:0000256" key="6">
    <source>
        <dbReference type="ARBA" id="ARBA00023015"/>
    </source>
</evidence>
<reference evidence="12" key="1">
    <citation type="journal article" date="2023" name="Science">
        <title>Genome structures resolve the early diversification of teleost fishes.</title>
        <authorList>
            <person name="Parey E."/>
            <person name="Louis A."/>
            <person name="Montfort J."/>
            <person name="Bouchez O."/>
            <person name="Roques C."/>
            <person name="Iampietro C."/>
            <person name="Lluch J."/>
            <person name="Castinel A."/>
            <person name="Donnadieu C."/>
            <person name="Desvignes T."/>
            <person name="Floi Bucao C."/>
            <person name="Jouanno E."/>
            <person name="Wen M."/>
            <person name="Mejri S."/>
            <person name="Dirks R."/>
            <person name="Jansen H."/>
            <person name="Henkel C."/>
            <person name="Chen W.J."/>
            <person name="Zahm M."/>
            <person name="Cabau C."/>
            <person name="Klopp C."/>
            <person name="Thompson A.W."/>
            <person name="Robinson-Rechavi M."/>
            <person name="Braasch I."/>
            <person name="Lecointre G."/>
            <person name="Bobe J."/>
            <person name="Postlethwait J.H."/>
            <person name="Berthelot C."/>
            <person name="Roest Crollius H."/>
            <person name="Guiguen Y."/>
        </authorList>
    </citation>
    <scope>NUCLEOTIDE SEQUENCE</scope>
    <source>
        <strain evidence="12">WJC10195</strain>
    </source>
</reference>
<evidence type="ECO:0000256" key="2">
    <source>
        <dbReference type="ARBA" id="ARBA00022723"/>
    </source>
</evidence>
<dbReference type="Proteomes" id="UP001152622">
    <property type="component" value="Chromosome 4"/>
</dbReference>
<dbReference type="GO" id="GO:0006357">
    <property type="term" value="P:regulation of transcription by RNA polymerase II"/>
    <property type="evidence" value="ECO:0007669"/>
    <property type="project" value="TreeGrafter"/>
</dbReference>
<evidence type="ECO:0000256" key="7">
    <source>
        <dbReference type="ARBA" id="ARBA00023125"/>
    </source>
</evidence>
<proteinExistence type="predicted"/>
<feature type="domain" description="C2H2-type" evidence="11">
    <location>
        <begin position="230"/>
        <end position="257"/>
    </location>
</feature>
<feature type="domain" description="C2H2-type" evidence="11">
    <location>
        <begin position="285"/>
        <end position="312"/>
    </location>
</feature>
<comment type="caution">
    <text evidence="12">The sequence shown here is derived from an EMBL/GenBank/DDBJ whole genome shotgun (WGS) entry which is preliminary data.</text>
</comment>
<sequence>MESFSSAGEDSLSLKSVRITDGNSSFRWRRAKNENINFLNTADTDFGTTLKCDQTKSESDEPDHIKREQHIRTVVKTEPEKRIQINPQQEITIRKLGNSEEKTLQTESNSGFAEMQIETDVDQNEYDALRKRRPSLQGDGIFGDGLNLRTRSGIGLDEKLYICKDSGKHLQSSAVTERRNDIRTGEKSYTCRLYSCPDCGKIFRKSGNLKRHQLIHQRIHPKVNTGQEPYSCSDCGKSFCHLGNLKQHQLTHTDDSYSCTACGKIFFRLGTLERHQLLHTGERLYACSECGKSFTHLGSLHTHQRIHKGEKTYVCTECGQRFYQLGSFKEHQRVHIVEKEYTCIICGDSFNHLGHFKQHEQVHTKETLLMP</sequence>
<organism evidence="12 13">
    <name type="scientific">Synaphobranchus kaupii</name>
    <name type="common">Kaup's arrowtooth eel</name>
    <dbReference type="NCBI Taxonomy" id="118154"/>
    <lineage>
        <taxon>Eukaryota</taxon>
        <taxon>Metazoa</taxon>
        <taxon>Chordata</taxon>
        <taxon>Craniata</taxon>
        <taxon>Vertebrata</taxon>
        <taxon>Euteleostomi</taxon>
        <taxon>Actinopterygii</taxon>
        <taxon>Neopterygii</taxon>
        <taxon>Teleostei</taxon>
        <taxon>Anguilliformes</taxon>
        <taxon>Synaphobranchidae</taxon>
        <taxon>Synaphobranchus</taxon>
    </lineage>
</organism>
<dbReference type="PROSITE" id="PS00028">
    <property type="entry name" value="ZINC_FINGER_C2H2_1"/>
    <property type="match status" value="6"/>
</dbReference>
<dbReference type="Gene3D" id="3.30.160.60">
    <property type="entry name" value="Classic Zinc Finger"/>
    <property type="match status" value="6"/>
</dbReference>
<dbReference type="Pfam" id="PF00096">
    <property type="entry name" value="zf-C2H2"/>
    <property type="match status" value="5"/>
</dbReference>
<dbReference type="GO" id="GO:0008270">
    <property type="term" value="F:zinc ion binding"/>
    <property type="evidence" value="ECO:0007669"/>
    <property type="project" value="UniProtKB-KW"/>
</dbReference>
<dbReference type="SUPFAM" id="SSF57667">
    <property type="entry name" value="beta-beta-alpha zinc fingers"/>
    <property type="match status" value="3"/>
</dbReference>
<dbReference type="FunFam" id="3.30.160.60:FF:000446">
    <property type="entry name" value="Zinc finger protein"/>
    <property type="match status" value="1"/>
</dbReference>
<evidence type="ECO:0000256" key="4">
    <source>
        <dbReference type="ARBA" id="ARBA00022771"/>
    </source>
</evidence>
<dbReference type="FunFam" id="3.30.160.60:FF:001228">
    <property type="entry name" value="Zinc finger protein 236"/>
    <property type="match status" value="1"/>
</dbReference>
<dbReference type="FunFam" id="3.30.160.60:FF:000100">
    <property type="entry name" value="Zinc finger 45-like"/>
    <property type="match status" value="1"/>
</dbReference>
<feature type="domain" description="C2H2-type" evidence="11">
    <location>
        <begin position="341"/>
        <end position="368"/>
    </location>
</feature>
<dbReference type="AlphaFoldDB" id="A0A9Q1FSL4"/>
<accession>A0A9Q1FSL4</accession>
<dbReference type="GO" id="GO:0000978">
    <property type="term" value="F:RNA polymerase II cis-regulatory region sequence-specific DNA binding"/>
    <property type="evidence" value="ECO:0007669"/>
    <property type="project" value="TreeGrafter"/>
</dbReference>
<keyword evidence="6" id="KW-0805">Transcription regulation</keyword>
<evidence type="ECO:0000256" key="5">
    <source>
        <dbReference type="ARBA" id="ARBA00022833"/>
    </source>
</evidence>
<evidence type="ECO:0000313" key="13">
    <source>
        <dbReference type="Proteomes" id="UP001152622"/>
    </source>
</evidence>